<proteinExistence type="predicted"/>
<gene>
    <name evidence="1" type="ORF">B296_00029339</name>
</gene>
<protein>
    <submittedName>
        <fullName evidence="1">Uncharacterized protein</fullName>
    </submittedName>
</protein>
<reference evidence="1 2" key="1">
    <citation type="journal article" date="2014" name="Agronomy (Basel)">
        <title>A Draft Genome Sequence for Ensete ventricosum, the Drought-Tolerant Tree Against Hunger.</title>
        <authorList>
            <person name="Harrison J."/>
            <person name="Moore K.A."/>
            <person name="Paszkiewicz K."/>
            <person name="Jones T."/>
            <person name="Grant M."/>
            <person name="Ambacheew D."/>
            <person name="Muzemil S."/>
            <person name="Studholme D.J."/>
        </authorList>
    </citation>
    <scope>NUCLEOTIDE SEQUENCE [LARGE SCALE GENOMIC DNA]</scope>
</reference>
<comment type="caution">
    <text evidence="1">The sequence shown here is derived from an EMBL/GenBank/DDBJ whole genome shotgun (WGS) entry which is preliminary data.</text>
</comment>
<name>A0A426ZVZ5_ENSVE</name>
<evidence type="ECO:0000313" key="2">
    <source>
        <dbReference type="Proteomes" id="UP000287651"/>
    </source>
</evidence>
<sequence length="107" mass="11971">MVWAVVALACPFSSCKISRAALLEADAVAEESAQLGPFRVCKFAHVTLEQDVRMWSVWLDLTSVSMSCKADMYGRLASAEEWRKMHDAPRCIDGVQVGLRRRVVQQV</sequence>
<organism evidence="1 2">
    <name type="scientific">Ensete ventricosum</name>
    <name type="common">Abyssinian banana</name>
    <name type="synonym">Musa ensete</name>
    <dbReference type="NCBI Taxonomy" id="4639"/>
    <lineage>
        <taxon>Eukaryota</taxon>
        <taxon>Viridiplantae</taxon>
        <taxon>Streptophyta</taxon>
        <taxon>Embryophyta</taxon>
        <taxon>Tracheophyta</taxon>
        <taxon>Spermatophyta</taxon>
        <taxon>Magnoliopsida</taxon>
        <taxon>Liliopsida</taxon>
        <taxon>Zingiberales</taxon>
        <taxon>Musaceae</taxon>
        <taxon>Ensete</taxon>
    </lineage>
</organism>
<dbReference type="AlphaFoldDB" id="A0A426ZVZ5"/>
<evidence type="ECO:0000313" key="1">
    <source>
        <dbReference type="EMBL" id="RRT68169.1"/>
    </source>
</evidence>
<accession>A0A426ZVZ5</accession>
<dbReference type="Proteomes" id="UP000287651">
    <property type="component" value="Unassembled WGS sequence"/>
</dbReference>
<dbReference type="EMBL" id="AMZH03004776">
    <property type="protein sequence ID" value="RRT68169.1"/>
    <property type="molecule type" value="Genomic_DNA"/>
</dbReference>